<evidence type="ECO:0000313" key="3">
    <source>
        <dbReference type="Proteomes" id="UP000027138"/>
    </source>
</evidence>
<name>A0A067JSI0_JATCU</name>
<protein>
    <submittedName>
        <fullName evidence="1">Uncharacterized protein</fullName>
    </submittedName>
</protein>
<evidence type="ECO:0000313" key="2">
    <source>
        <dbReference type="EMBL" id="KDP25744.1"/>
    </source>
</evidence>
<gene>
    <name evidence="1" type="ORF">JCGZ_24152</name>
    <name evidence="2" type="ORF">JCGZ_24153</name>
</gene>
<dbReference type="EMBL" id="KK914980">
    <property type="protein sequence ID" value="KDP25744.1"/>
    <property type="molecule type" value="Genomic_DNA"/>
</dbReference>
<sequence>MGVLSTERACPGLPEASMGGLESDTSMHVLFRFGRVSRPGLPEASTSVPWTSEIGTGVLKMARLCSFFLGLQRSKSSIY</sequence>
<organism evidence="1 3">
    <name type="scientific">Jatropha curcas</name>
    <name type="common">Barbados nut</name>
    <dbReference type="NCBI Taxonomy" id="180498"/>
    <lineage>
        <taxon>Eukaryota</taxon>
        <taxon>Viridiplantae</taxon>
        <taxon>Streptophyta</taxon>
        <taxon>Embryophyta</taxon>
        <taxon>Tracheophyta</taxon>
        <taxon>Spermatophyta</taxon>
        <taxon>Magnoliopsida</taxon>
        <taxon>eudicotyledons</taxon>
        <taxon>Gunneridae</taxon>
        <taxon>Pentapetalae</taxon>
        <taxon>rosids</taxon>
        <taxon>fabids</taxon>
        <taxon>Malpighiales</taxon>
        <taxon>Euphorbiaceae</taxon>
        <taxon>Crotonoideae</taxon>
        <taxon>Jatropheae</taxon>
        <taxon>Jatropha</taxon>
    </lineage>
</organism>
<evidence type="ECO:0000313" key="1">
    <source>
        <dbReference type="EMBL" id="KDP25743.1"/>
    </source>
</evidence>
<proteinExistence type="predicted"/>
<keyword evidence="3" id="KW-1185">Reference proteome</keyword>
<accession>A0A067JSI0</accession>
<reference evidence="1 3" key="1">
    <citation type="journal article" date="2014" name="PLoS ONE">
        <title>Global Analysis of Gene Expression Profiles in Physic Nut (Jatropha curcas L.) Seedlings Exposed to Salt Stress.</title>
        <authorList>
            <person name="Zhang L."/>
            <person name="Zhang C."/>
            <person name="Wu P."/>
            <person name="Chen Y."/>
            <person name="Li M."/>
            <person name="Jiang H."/>
            <person name="Wu G."/>
        </authorList>
    </citation>
    <scope>NUCLEOTIDE SEQUENCE [LARGE SCALE GENOMIC DNA]</scope>
    <source>
        <strain evidence="3">cv. GZQX0401</strain>
        <tissue evidence="1">Young leaves</tissue>
    </source>
</reference>
<dbReference type="AlphaFoldDB" id="A0A067JSI0"/>
<dbReference type="Proteomes" id="UP000027138">
    <property type="component" value="Unassembled WGS sequence"/>
</dbReference>
<dbReference type="EMBL" id="KK914980">
    <property type="protein sequence ID" value="KDP25743.1"/>
    <property type="molecule type" value="Genomic_DNA"/>
</dbReference>